<dbReference type="PROSITE" id="PS50011">
    <property type="entry name" value="PROTEIN_KINASE_DOM"/>
    <property type="match status" value="1"/>
</dbReference>
<evidence type="ECO:0000313" key="3">
    <source>
        <dbReference type="EMBL" id="ELP90932.1"/>
    </source>
</evidence>
<dbReference type="AlphaFoldDB" id="A0A0A1U7T8"/>
<dbReference type="SUPFAM" id="SSF56112">
    <property type="entry name" value="Protein kinase-like (PK-like)"/>
    <property type="match status" value="1"/>
</dbReference>
<sequence length="127" mass="14709">MDLSDKIMIVSLDLHSGKQNTTLMNIKTLVEQSTRLDYDEIKTEKKLGEGLFGIVYKVTYRGNVVAIKKMKQVDNSNNENPVDEFTKEVEMFDKFRSEYIVHLYDAVFTPNKVCRSLSLHIMEVVRT</sequence>
<protein>
    <submittedName>
        <fullName evidence="3">Protein serine/threonine kinase, putative</fullName>
    </submittedName>
</protein>
<dbReference type="InterPro" id="IPR011009">
    <property type="entry name" value="Kinase-like_dom_sf"/>
</dbReference>
<dbReference type="InterPro" id="IPR000719">
    <property type="entry name" value="Prot_kinase_dom"/>
</dbReference>
<keyword evidence="3" id="KW-0808">Transferase</keyword>
<evidence type="ECO:0000313" key="4">
    <source>
        <dbReference type="Proteomes" id="UP000014680"/>
    </source>
</evidence>
<dbReference type="OrthoDB" id="21018at2759"/>
<dbReference type="RefSeq" id="XP_004257703.1">
    <property type="nucleotide sequence ID" value="XM_004257655.1"/>
</dbReference>
<dbReference type="PANTHER" id="PTHR45756:SF1">
    <property type="entry name" value="PROTEIN KINASE DOMAIN CONTAINING PROTEIN"/>
    <property type="match status" value="1"/>
</dbReference>
<feature type="domain" description="Protein kinase" evidence="2">
    <location>
        <begin position="41"/>
        <end position="127"/>
    </location>
</feature>
<dbReference type="EMBL" id="KB206483">
    <property type="protein sequence ID" value="ELP90932.1"/>
    <property type="molecule type" value="Genomic_DNA"/>
</dbReference>
<dbReference type="Gene3D" id="3.30.200.20">
    <property type="entry name" value="Phosphorylase Kinase, domain 1"/>
    <property type="match status" value="1"/>
</dbReference>
<accession>A0A0A1U7T8</accession>
<dbReference type="VEuPathDB" id="AmoebaDB:EIN_362050"/>
<reference evidence="3 4" key="1">
    <citation type="submission" date="2012-10" db="EMBL/GenBank/DDBJ databases">
        <authorList>
            <person name="Zafar N."/>
            <person name="Inman J."/>
            <person name="Hall N."/>
            <person name="Lorenzi H."/>
            <person name="Caler E."/>
        </authorList>
    </citation>
    <scope>NUCLEOTIDE SEQUENCE [LARGE SCALE GENOMIC DNA]</scope>
    <source>
        <strain evidence="3 4">IP1</strain>
    </source>
</reference>
<dbReference type="PROSITE" id="PS00107">
    <property type="entry name" value="PROTEIN_KINASE_ATP"/>
    <property type="match status" value="1"/>
</dbReference>
<dbReference type="Proteomes" id="UP000014680">
    <property type="component" value="Unassembled WGS sequence"/>
</dbReference>
<feature type="binding site" evidence="1">
    <location>
        <position position="69"/>
    </location>
    <ligand>
        <name>ATP</name>
        <dbReference type="ChEBI" id="CHEBI:30616"/>
    </ligand>
</feature>
<dbReference type="KEGG" id="eiv:EIN_362050"/>
<name>A0A0A1U7T8_ENTIV</name>
<dbReference type="PANTHER" id="PTHR45756">
    <property type="entry name" value="PALMITOYLTRANSFERASE"/>
    <property type="match status" value="1"/>
</dbReference>
<evidence type="ECO:0000259" key="2">
    <source>
        <dbReference type="PROSITE" id="PS50011"/>
    </source>
</evidence>
<dbReference type="InterPro" id="IPR053215">
    <property type="entry name" value="TKL_Ser/Thr_kinase"/>
</dbReference>
<gene>
    <name evidence="3" type="ORF">EIN_362050</name>
</gene>
<proteinExistence type="predicted"/>
<dbReference type="GO" id="GO:0005524">
    <property type="term" value="F:ATP binding"/>
    <property type="evidence" value="ECO:0007669"/>
    <property type="project" value="UniProtKB-UniRule"/>
</dbReference>
<dbReference type="InterPro" id="IPR017441">
    <property type="entry name" value="Protein_kinase_ATP_BS"/>
</dbReference>
<dbReference type="Pfam" id="PF00069">
    <property type="entry name" value="Pkinase"/>
    <property type="match status" value="1"/>
</dbReference>
<organism evidence="3 4">
    <name type="scientific">Entamoeba invadens IP1</name>
    <dbReference type="NCBI Taxonomy" id="370355"/>
    <lineage>
        <taxon>Eukaryota</taxon>
        <taxon>Amoebozoa</taxon>
        <taxon>Evosea</taxon>
        <taxon>Archamoebae</taxon>
        <taxon>Mastigamoebida</taxon>
        <taxon>Entamoebidae</taxon>
        <taxon>Entamoeba</taxon>
    </lineage>
</organism>
<evidence type="ECO:0000256" key="1">
    <source>
        <dbReference type="PROSITE-ProRule" id="PRU10141"/>
    </source>
</evidence>
<dbReference type="GO" id="GO:0004672">
    <property type="term" value="F:protein kinase activity"/>
    <property type="evidence" value="ECO:0007669"/>
    <property type="project" value="InterPro"/>
</dbReference>
<keyword evidence="3" id="KW-0418">Kinase</keyword>
<keyword evidence="1" id="KW-0547">Nucleotide-binding</keyword>
<keyword evidence="4" id="KW-1185">Reference proteome</keyword>
<dbReference type="GeneID" id="14889872"/>
<keyword evidence="1" id="KW-0067">ATP-binding</keyword>